<dbReference type="STRING" id="149040.A0A194XHK0"/>
<dbReference type="InterPro" id="IPR056186">
    <property type="entry name" value="PDZ_CPAF-rel"/>
</dbReference>
<dbReference type="RefSeq" id="XP_018073966.1">
    <property type="nucleotide sequence ID" value="XM_018222388.1"/>
</dbReference>
<dbReference type="Proteomes" id="UP000070700">
    <property type="component" value="Unassembled WGS sequence"/>
</dbReference>
<dbReference type="KEGG" id="psco:LY89DRAFT_780523"/>
<evidence type="ECO:0000259" key="3">
    <source>
        <dbReference type="Pfam" id="PF23658"/>
    </source>
</evidence>
<dbReference type="InterPro" id="IPR029045">
    <property type="entry name" value="ClpP/crotonase-like_dom_sf"/>
</dbReference>
<organism evidence="4 5">
    <name type="scientific">Mollisia scopiformis</name>
    <name type="common">Conifer needle endophyte fungus</name>
    <name type="synonym">Phialocephala scopiformis</name>
    <dbReference type="NCBI Taxonomy" id="149040"/>
    <lineage>
        <taxon>Eukaryota</taxon>
        <taxon>Fungi</taxon>
        <taxon>Dikarya</taxon>
        <taxon>Ascomycota</taxon>
        <taxon>Pezizomycotina</taxon>
        <taxon>Leotiomycetes</taxon>
        <taxon>Helotiales</taxon>
        <taxon>Mollisiaceae</taxon>
        <taxon>Mollisia</taxon>
    </lineage>
</organism>
<evidence type="ECO:0000256" key="1">
    <source>
        <dbReference type="SAM" id="SignalP"/>
    </source>
</evidence>
<gene>
    <name evidence="4" type="ORF">LY89DRAFT_780523</name>
</gene>
<dbReference type="PANTHER" id="PTHR37049:SF4">
    <property type="entry name" value="RHODANESE DOMAIN-CONTAINING PROTEIN"/>
    <property type="match status" value="1"/>
</dbReference>
<evidence type="ECO:0000313" key="4">
    <source>
        <dbReference type="EMBL" id="KUJ19611.1"/>
    </source>
</evidence>
<dbReference type="AlphaFoldDB" id="A0A194XHK0"/>
<keyword evidence="1" id="KW-0732">Signal</keyword>
<dbReference type="OrthoDB" id="27214at2759"/>
<dbReference type="InParanoid" id="A0A194XHK0"/>
<reference evidence="4 5" key="1">
    <citation type="submission" date="2015-10" db="EMBL/GenBank/DDBJ databases">
        <title>Full genome of DAOMC 229536 Phialocephala scopiformis, a fungal endophyte of spruce producing the potent anti-insectan compound rugulosin.</title>
        <authorList>
            <consortium name="DOE Joint Genome Institute"/>
            <person name="Walker A.K."/>
            <person name="Frasz S.L."/>
            <person name="Seifert K.A."/>
            <person name="Miller J.D."/>
            <person name="Mondo S.J."/>
            <person name="Labutti K."/>
            <person name="Lipzen A."/>
            <person name="Dockter R."/>
            <person name="Kennedy M."/>
            <person name="Grigoriev I.V."/>
            <person name="Spatafora J.W."/>
        </authorList>
    </citation>
    <scope>NUCLEOTIDE SEQUENCE [LARGE SCALE GENOMIC DNA]</scope>
    <source>
        <strain evidence="4 5">CBS 120377</strain>
    </source>
</reference>
<evidence type="ECO:0000259" key="2">
    <source>
        <dbReference type="Pfam" id="PF03572"/>
    </source>
</evidence>
<dbReference type="PANTHER" id="PTHR37049">
    <property type="entry name" value="PEPTIDASE S41 FAMILY PROTEIN"/>
    <property type="match status" value="1"/>
</dbReference>
<feature type="chain" id="PRO_5008268295" evidence="1">
    <location>
        <begin position="17"/>
        <end position="764"/>
    </location>
</feature>
<accession>A0A194XHK0</accession>
<feature type="domain" description="CPAF-like PDZ" evidence="3">
    <location>
        <begin position="150"/>
        <end position="275"/>
    </location>
</feature>
<dbReference type="InterPro" id="IPR005151">
    <property type="entry name" value="Tail-specific_protease"/>
</dbReference>
<dbReference type="Pfam" id="PF03572">
    <property type="entry name" value="Peptidase_S41"/>
    <property type="match status" value="1"/>
</dbReference>
<keyword evidence="5" id="KW-1185">Reference proteome</keyword>
<proteinExistence type="predicted"/>
<evidence type="ECO:0000313" key="5">
    <source>
        <dbReference type="Proteomes" id="UP000070700"/>
    </source>
</evidence>
<dbReference type="EMBL" id="KQ947411">
    <property type="protein sequence ID" value="KUJ19611.1"/>
    <property type="molecule type" value="Genomic_DNA"/>
</dbReference>
<dbReference type="GeneID" id="28832114"/>
<dbReference type="InterPro" id="IPR052766">
    <property type="entry name" value="S41A_metabolite_peptidase"/>
</dbReference>
<dbReference type="SUPFAM" id="SSF52096">
    <property type="entry name" value="ClpP/crotonase"/>
    <property type="match status" value="1"/>
</dbReference>
<dbReference type="GO" id="GO:0006508">
    <property type="term" value="P:proteolysis"/>
    <property type="evidence" value="ECO:0007669"/>
    <property type="project" value="InterPro"/>
</dbReference>
<dbReference type="GO" id="GO:0008236">
    <property type="term" value="F:serine-type peptidase activity"/>
    <property type="evidence" value="ECO:0007669"/>
    <property type="project" value="InterPro"/>
</dbReference>
<feature type="domain" description="Tail specific protease" evidence="2">
    <location>
        <begin position="344"/>
        <end position="415"/>
    </location>
</feature>
<dbReference type="Pfam" id="PF23658">
    <property type="entry name" value="PDZ_CPAF_rel"/>
    <property type="match status" value="1"/>
</dbReference>
<feature type="signal peptide" evidence="1">
    <location>
        <begin position="1"/>
        <end position="16"/>
    </location>
</feature>
<protein>
    <submittedName>
        <fullName evidence="4">Uncharacterized protein</fullName>
    </submittedName>
</protein>
<sequence length="764" mass="83826">MWSHLLISVFLYTVHASSVDATTEPCAQVSAMVVPMRAADPGVTPIIPGELAFNCLQSVPLHSEEALAVSGALLPYVEFQSDLSFKKAPPSGFPYSAVDLVGSVTRIVNNLKNNSYPNEYAWQMDMFKTFMSAKDGHFRFAGDLISRPIRFTRNVSLVSVSMDGTSLPQIYVTDEILRMTANSSKPSAITTINGQDAVTFMQTEADKGFQQDPDAAFNTVMYNPALDFTPGLTVQGFFAGDGRYGFFYPGPNTTLNFSNGSTSVFQTMARVPGNFSGVTDGESAFQKFCTNPTAVQVAAPAPPPFEPGDPVNNTARLKGYPIAQVSSSDGQISGYYLTSAGHNDVGVISMNSFEPNTPAEFQAVIQTMLAEMKRDGKTKLVVDLKGNGGGIIINGYDAYRQLFPQTQDVLFARQRIGPVYSTLAQLTSNKFSNFSVATSPTPSIRRMCGVNPNLLGEMTLDQGGKHGPVHHKSCTINPQCPGPTSRNSTYYGELCGSRSEMTLDQGGMHGPVHHDKFTIICAAQRRSMTSVFGLVVFRDGLGVWLRHLRQKPHCLRGAPLKALVELFATYGLLVPEQQKPVLHQKSPLWRRCKLQTFFAEKQHIRYFVADDAKGAVDAGTKSLDLREADFFKQLSEDVAVVEEDAKAEANVVHGFGSHKSAVVPWLRRTGIEEHTRGLKKDEMHASFAVPKTAESEPELFLMLEIIDEIFIEAHSWCFDGPDCMLTWPQQLALSRFHTAAALGQKLRAFDPKKEPNTLKTNFGY</sequence>
<name>A0A194XHK0_MOLSC</name>
<dbReference type="Gene3D" id="3.90.226.10">
    <property type="entry name" value="2-enoyl-CoA Hydratase, Chain A, domain 1"/>
    <property type="match status" value="1"/>
</dbReference>